<evidence type="ECO:0000256" key="5">
    <source>
        <dbReference type="ARBA" id="ARBA00023049"/>
    </source>
</evidence>
<name>A0ABY8NBY1_9GAMM</name>
<keyword evidence="2" id="KW-0645">Protease</keyword>
<sequence length="962" mass="106086">MPRNLTASLALLTALSIPALGLFGCDRSSTQSEPKSQTEAASKAPAEQEAKPDFSIEYEQFQLDNGLNVLFHIDRSDPVVAVSLTAHVGSAREKEGRTGFAHLFEHLLFLESENLGKGGLDAMSARIGGSGANGSTSRDVTNYYQTVPKDALEKMLWAEADKLGWFINTVTDPVLAKEKQVVKNEKRQGVDNRPYGHSQYVIDRNLYPEGHPYSWQVIGSLEDLDNATLDDVKTFFRRWYVPNNVTLVVAGDFDPAQAKALVQKYFGEIPAGEAIERAPKQPVTLKETKRLYYEDNFARQPQLSMAWPTVPRYSADSYPLAVLSEYLSVGKRAPLYRVLVEDEQLTAYVAMAAYESELAGQMQLEVQAFAGGNLDDVYKGIEKGFALFEKEGIAEEDLERIKAGQEVAFYNSLSSVLGKGFQLAQYQIYANDPGYVSEDIERLLAVTAEDVQRVYDKYIKGKPYVATSFVPRGEKALALADSTEAQVVEEQIVNGAEAQFDTSASAEYEKTPSKFDRSTEPAYGSAAETAVPDVWQGELANGIEVFGIENSEVPTVTFSLVIDGGQLQERLDKIGVANLTAMLMERGTKNRTPEELETEIQKLGASISVSAGQESFRFDVTTLARNFNKVFALLQEMLLEPRWDEKELVLAKKSVTSQIQRAAAEPNAIASKKFARLLHGKDSIRGYSGLGTEDSVAAITMEDLKAYYKTYLSPSVARVHVVGDIAQADFMAAAKPLAKQWPARPVTIPKPKSEPAKPGIYFVDVPDSKQSVLRIGRLAMPAVSQDYYPAVFTNYILGGGGFASRLTQQLREGKGYTYGIRSNVSGGKDEGQFAIGSGVRANVTAESVQLINDILKQYGPTYTERDLDVSRSYLVRANTRAFETARAKLGLLENMSEFGWPADYVREREAVAKGMTLERVQKIAESYMLPGSMIWLVVGDRETQFDRLQDLGLGELTLLDSD</sequence>
<gene>
    <name evidence="9" type="ORF">PVT68_14160</name>
</gene>
<evidence type="ECO:0000256" key="6">
    <source>
        <dbReference type="SAM" id="MobiDB-lite"/>
    </source>
</evidence>
<dbReference type="InterPro" id="IPR011765">
    <property type="entry name" value="Pept_M16_N"/>
</dbReference>
<evidence type="ECO:0000256" key="2">
    <source>
        <dbReference type="ARBA" id="ARBA00022670"/>
    </source>
</evidence>
<feature type="region of interest" description="Disordered" evidence="6">
    <location>
        <begin position="28"/>
        <end position="49"/>
    </location>
</feature>
<accession>A0ABY8NBY1</accession>
<keyword evidence="4" id="KW-0862">Zinc</keyword>
<organism evidence="9 10">
    <name type="scientific">Microbulbifer bruguierae</name>
    <dbReference type="NCBI Taxonomy" id="3029061"/>
    <lineage>
        <taxon>Bacteria</taxon>
        <taxon>Pseudomonadati</taxon>
        <taxon>Pseudomonadota</taxon>
        <taxon>Gammaproteobacteria</taxon>
        <taxon>Cellvibrionales</taxon>
        <taxon>Microbulbiferaceae</taxon>
        <taxon>Microbulbifer</taxon>
    </lineage>
</organism>
<dbReference type="PANTHER" id="PTHR43690">
    <property type="entry name" value="NARDILYSIN"/>
    <property type="match status" value="1"/>
</dbReference>
<dbReference type="InterPro" id="IPR050626">
    <property type="entry name" value="Peptidase_M16"/>
</dbReference>
<dbReference type="InterPro" id="IPR011249">
    <property type="entry name" value="Metalloenz_LuxS/M16"/>
</dbReference>
<dbReference type="PROSITE" id="PS51257">
    <property type="entry name" value="PROKAR_LIPOPROTEIN"/>
    <property type="match status" value="1"/>
</dbReference>
<evidence type="ECO:0000313" key="9">
    <source>
        <dbReference type="EMBL" id="WGL15909.1"/>
    </source>
</evidence>
<feature type="domain" description="Peptidase M16C associated" evidence="8">
    <location>
        <begin position="429"/>
        <end position="699"/>
    </location>
</feature>
<keyword evidence="3" id="KW-0378">Hydrolase</keyword>
<dbReference type="Proteomes" id="UP001236500">
    <property type="component" value="Chromosome"/>
</dbReference>
<dbReference type="SUPFAM" id="SSF63411">
    <property type="entry name" value="LuxS/MPP-like metallohydrolase"/>
    <property type="match status" value="4"/>
</dbReference>
<dbReference type="InterPro" id="IPR007863">
    <property type="entry name" value="Peptidase_M16_C"/>
</dbReference>
<evidence type="ECO:0000256" key="7">
    <source>
        <dbReference type="SAM" id="SignalP"/>
    </source>
</evidence>
<dbReference type="RefSeq" id="WP_280319106.1">
    <property type="nucleotide sequence ID" value="NZ_CP118605.1"/>
</dbReference>
<evidence type="ECO:0000256" key="3">
    <source>
        <dbReference type="ARBA" id="ARBA00022801"/>
    </source>
</evidence>
<feature type="region of interest" description="Disordered" evidence="6">
    <location>
        <begin position="503"/>
        <end position="523"/>
    </location>
</feature>
<keyword evidence="7" id="KW-0732">Signal</keyword>
<dbReference type="PANTHER" id="PTHR43690:SF35">
    <property type="entry name" value="NON-CATALYTIC MEMBER OF PEPTIDASE SUBFAMILY M16B-RELATED"/>
    <property type="match status" value="1"/>
</dbReference>
<feature type="signal peptide" evidence="7">
    <location>
        <begin position="1"/>
        <end position="21"/>
    </location>
</feature>
<evidence type="ECO:0000256" key="4">
    <source>
        <dbReference type="ARBA" id="ARBA00022833"/>
    </source>
</evidence>
<reference evidence="9 10" key="1">
    <citation type="submission" date="2023-02" db="EMBL/GenBank/DDBJ databases">
        <title>Description and genomic characterization of Microbulbifer bruguierae sp. nov., isolated from the sediment of mangrove plant Bruguiera sexangula.</title>
        <authorList>
            <person name="Long M."/>
        </authorList>
    </citation>
    <scope>NUCLEOTIDE SEQUENCE [LARGE SCALE GENOMIC DNA]</scope>
    <source>
        <strain evidence="9 10">H12</strain>
    </source>
</reference>
<feature type="chain" id="PRO_5046251551" evidence="7">
    <location>
        <begin position="22"/>
        <end position="962"/>
    </location>
</feature>
<dbReference type="InterPro" id="IPR013578">
    <property type="entry name" value="Peptidase_M16C_assoc"/>
</dbReference>
<keyword evidence="5" id="KW-0482">Metalloprotease</keyword>
<feature type="compositionally biased region" description="Polar residues" evidence="6">
    <location>
        <begin position="28"/>
        <end position="40"/>
    </location>
</feature>
<keyword evidence="10" id="KW-1185">Reference proteome</keyword>
<dbReference type="Pfam" id="PF00675">
    <property type="entry name" value="Peptidase_M16"/>
    <property type="match status" value="2"/>
</dbReference>
<dbReference type="Gene3D" id="3.30.830.10">
    <property type="entry name" value="Metalloenzyme, LuxS/M16 peptidase-like"/>
    <property type="match status" value="4"/>
</dbReference>
<comment type="similarity">
    <text evidence="1">Belongs to the peptidase M16 family.</text>
</comment>
<protein>
    <submittedName>
        <fullName evidence="9">Pitrilysin family protein</fullName>
    </submittedName>
</protein>
<evidence type="ECO:0000256" key="1">
    <source>
        <dbReference type="ARBA" id="ARBA00007261"/>
    </source>
</evidence>
<evidence type="ECO:0000313" key="10">
    <source>
        <dbReference type="Proteomes" id="UP001236500"/>
    </source>
</evidence>
<proteinExistence type="inferred from homology"/>
<dbReference type="EMBL" id="CP118605">
    <property type="protein sequence ID" value="WGL15909.1"/>
    <property type="molecule type" value="Genomic_DNA"/>
</dbReference>
<evidence type="ECO:0000259" key="8">
    <source>
        <dbReference type="SMART" id="SM01264"/>
    </source>
</evidence>
<feature type="compositionally biased region" description="Basic and acidic residues" evidence="6">
    <location>
        <begin position="507"/>
        <end position="519"/>
    </location>
</feature>
<dbReference type="SMART" id="SM01264">
    <property type="entry name" value="M16C_associated"/>
    <property type="match status" value="1"/>
</dbReference>
<dbReference type="Pfam" id="PF05193">
    <property type="entry name" value="Peptidase_M16_C"/>
    <property type="match status" value="2"/>
</dbReference>